<gene>
    <name evidence="4" type="ORF">PMAYCL1PPCAC_27045</name>
</gene>
<keyword evidence="5" id="KW-1185">Reference proteome</keyword>
<sequence length="466" mass="54612">STYCTPPSCVGRGYWTAEHRSSHYAARMPVVDYRDAPEDVKEAAVAKCREELAEWLHPKWNTKWNILRWLQDHDYNVDETIDILRKHLKYRRERFLDEDMRGLQRSIVCEDCHPITVVGSNRREKGDRLLVFEQPGKVDINGLLMSVQPTQFLHHMFRGVEMGMRHLNEMEEERGEQCYFHYIFDMGGLKMDPSYIKLCTGPFRVSWELVGFQYREFIDKFIVLNAPTFLNLFLAALYPFVPAKYRDQFHKRVVICGRNYKEYLLSIADAECIPEKYGGTMPDVDVVRSPCPVPKSYYWKPPPGYPKPEQLHKVTIPPGKTRAIDFKLEPWTTLGIFSTNDSDVQFWLYYAADRNDLNIDGVTELVLPTATLTAVPAMDFFDYVAERGGYYQIRMKNTSTWFKNAHIRIRLYDQNKIEIPIINCNEKWIKMATEKPTDIRLEDWAMDNPNNPLNQKKSREDFAKKG</sequence>
<dbReference type="Pfam" id="PF00650">
    <property type="entry name" value="CRAL_TRIO"/>
    <property type="match status" value="1"/>
</dbReference>
<dbReference type="InterPro" id="IPR058960">
    <property type="entry name" value="Ctg-1-like_C"/>
</dbReference>
<feature type="compositionally biased region" description="Basic and acidic residues" evidence="1">
    <location>
        <begin position="457"/>
        <end position="466"/>
    </location>
</feature>
<evidence type="ECO:0000259" key="3">
    <source>
        <dbReference type="PROSITE" id="PS50191"/>
    </source>
</evidence>
<organism evidence="4 5">
    <name type="scientific">Pristionchus mayeri</name>
    <dbReference type="NCBI Taxonomy" id="1317129"/>
    <lineage>
        <taxon>Eukaryota</taxon>
        <taxon>Metazoa</taxon>
        <taxon>Ecdysozoa</taxon>
        <taxon>Nematoda</taxon>
        <taxon>Chromadorea</taxon>
        <taxon>Rhabditida</taxon>
        <taxon>Rhabditina</taxon>
        <taxon>Diplogasteromorpha</taxon>
        <taxon>Diplogasteroidea</taxon>
        <taxon>Neodiplogasteridae</taxon>
        <taxon>Pristionchus</taxon>
    </lineage>
</organism>
<dbReference type="InterPro" id="IPR001251">
    <property type="entry name" value="CRAL-TRIO_dom"/>
</dbReference>
<dbReference type="Pfam" id="PF25883">
    <property type="entry name" value="F28H7_8_C"/>
    <property type="match status" value="1"/>
</dbReference>
<evidence type="ECO:0000256" key="1">
    <source>
        <dbReference type="SAM" id="MobiDB-lite"/>
    </source>
</evidence>
<reference evidence="5" key="1">
    <citation type="submission" date="2022-10" db="EMBL/GenBank/DDBJ databases">
        <title>Genome assembly of Pristionchus species.</title>
        <authorList>
            <person name="Yoshida K."/>
            <person name="Sommer R.J."/>
        </authorList>
    </citation>
    <scope>NUCLEOTIDE SEQUENCE [LARGE SCALE GENOMIC DNA]</scope>
    <source>
        <strain evidence="5">RS5460</strain>
    </source>
</reference>
<dbReference type="Proteomes" id="UP001328107">
    <property type="component" value="Unassembled WGS sequence"/>
</dbReference>
<name>A0AAN5IA95_9BILA</name>
<dbReference type="SUPFAM" id="SSF52087">
    <property type="entry name" value="CRAL/TRIO domain"/>
    <property type="match status" value="1"/>
</dbReference>
<evidence type="ECO:0000313" key="5">
    <source>
        <dbReference type="Proteomes" id="UP001328107"/>
    </source>
</evidence>
<dbReference type="InterPro" id="IPR053302">
    <property type="entry name" value="CRAL-TRIO_domain"/>
</dbReference>
<feature type="non-terminal residue" evidence="4">
    <location>
        <position position="1"/>
    </location>
</feature>
<feature type="domain" description="CRAL-TRIO" evidence="3">
    <location>
        <begin position="105"/>
        <end position="285"/>
    </location>
</feature>
<keyword evidence="2" id="KW-1133">Transmembrane helix</keyword>
<dbReference type="InterPro" id="IPR036273">
    <property type="entry name" value="CRAL/TRIO_N_dom_sf"/>
</dbReference>
<dbReference type="SMART" id="SM00516">
    <property type="entry name" value="SEC14"/>
    <property type="match status" value="1"/>
</dbReference>
<dbReference type="SUPFAM" id="SSF46938">
    <property type="entry name" value="CRAL/TRIO N-terminal domain"/>
    <property type="match status" value="1"/>
</dbReference>
<dbReference type="CDD" id="cd00170">
    <property type="entry name" value="SEC14"/>
    <property type="match status" value="1"/>
</dbReference>
<dbReference type="EMBL" id="BTRK01000006">
    <property type="protein sequence ID" value="GMR56850.1"/>
    <property type="molecule type" value="Genomic_DNA"/>
</dbReference>
<accession>A0AAN5IA95</accession>
<dbReference type="PROSITE" id="PS50191">
    <property type="entry name" value="CRAL_TRIO"/>
    <property type="match status" value="1"/>
</dbReference>
<dbReference type="AlphaFoldDB" id="A0AAN5IA95"/>
<proteinExistence type="predicted"/>
<dbReference type="PANTHER" id="PTHR47159">
    <property type="entry name" value="PROTEIN CBG07705-RELATED"/>
    <property type="match status" value="1"/>
</dbReference>
<evidence type="ECO:0000256" key="2">
    <source>
        <dbReference type="SAM" id="Phobius"/>
    </source>
</evidence>
<dbReference type="InterPro" id="IPR036865">
    <property type="entry name" value="CRAL-TRIO_dom_sf"/>
</dbReference>
<keyword evidence="2" id="KW-0472">Membrane</keyword>
<dbReference type="Gene3D" id="3.40.525.10">
    <property type="entry name" value="CRAL-TRIO lipid binding domain"/>
    <property type="match status" value="1"/>
</dbReference>
<dbReference type="Gene3D" id="2.60.120.680">
    <property type="entry name" value="GOLD domain"/>
    <property type="match status" value="1"/>
</dbReference>
<dbReference type="PANTHER" id="PTHR47159:SF1">
    <property type="entry name" value="CRAL-TRIO DOMAIN-CONTAINING PROTEIN F28H7.8"/>
    <property type="match status" value="1"/>
</dbReference>
<comment type="caution">
    <text evidence="4">The sequence shown here is derived from an EMBL/GenBank/DDBJ whole genome shotgun (WGS) entry which is preliminary data.</text>
</comment>
<feature type="transmembrane region" description="Helical" evidence="2">
    <location>
        <begin position="221"/>
        <end position="241"/>
    </location>
</feature>
<feature type="region of interest" description="Disordered" evidence="1">
    <location>
        <begin position="443"/>
        <end position="466"/>
    </location>
</feature>
<keyword evidence="2" id="KW-0812">Transmembrane</keyword>
<protein>
    <recommendedName>
        <fullName evidence="3">CRAL-TRIO domain-containing protein</fullName>
    </recommendedName>
</protein>
<evidence type="ECO:0000313" key="4">
    <source>
        <dbReference type="EMBL" id="GMR56850.1"/>
    </source>
</evidence>